<gene>
    <name evidence="3" type="ORF">H0235_005628</name>
</gene>
<dbReference type="EMBL" id="JACSDY010000004">
    <property type="protein sequence ID" value="KAF7429230.1"/>
    <property type="molecule type" value="Genomic_DNA"/>
</dbReference>
<accession>A0A834P570</accession>
<feature type="region of interest" description="Disordered" evidence="1">
    <location>
        <begin position="452"/>
        <end position="500"/>
    </location>
</feature>
<feature type="compositionally biased region" description="Basic and acidic residues" evidence="1">
    <location>
        <begin position="191"/>
        <end position="204"/>
    </location>
</feature>
<feature type="transmembrane region" description="Helical" evidence="2">
    <location>
        <begin position="132"/>
        <end position="153"/>
    </location>
</feature>
<evidence type="ECO:0000256" key="2">
    <source>
        <dbReference type="SAM" id="Phobius"/>
    </source>
</evidence>
<feature type="region of interest" description="Disordered" evidence="1">
    <location>
        <begin position="353"/>
        <end position="372"/>
    </location>
</feature>
<comment type="caution">
    <text evidence="3">The sequence shown here is derived from an EMBL/GenBank/DDBJ whole genome shotgun (WGS) entry which is preliminary data.</text>
</comment>
<evidence type="ECO:0000313" key="4">
    <source>
        <dbReference type="Proteomes" id="UP000600918"/>
    </source>
</evidence>
<keyword evidence="4" id="KW-1185">Reference proteome</keyword>
<dbReference type="AlphaFoldDB" id="A0A834P570"/>
<dbReference type="Proteomes" id="UP000600918">
    <property type="component" value="Unassembled WGS sequence"/>
</dbReference>
<name>A0A834P570_VESPE</name>
<proteinExistence type="predicted"/>
<feature type="compositionally biased region" description="Polar residues" evidence="1">
    <location>
        <begin position="453"/>
        <end position="470"/>
    </location>
</feature>
<keyword evidence="2" id="KW-0472">Membrane</keyword>
<feature type="transmembrane region" description="Helical" evidence="2">
    <location>
        <begin position="165"/>
        <end position="184"/>
    </location>
</feature>
<evidence type="ECO:0000256" key="1">
    <source>
        <dbReference type="SAM" id="MobiDB-lite"/>
    </source>
</evidence>
<feature type="compositionally biased region" description="Basic and acidic residues" evidence="1">
    <location>
        <begin position="222"/>
        <end position="243"/>
    </location>
</feature>
<feature type="region of interest" description="Disordered" evidence="1">
    <location>
        <begin position="191"/>
        <end position="253"/>
    </location>
</feature>
<reference evidence="3" key="1">
    <citation type="journal article" date="2020" name="G3 (Bethesda)">
        <title>High-Quality Assemblies for Three Invasive Social Wasps from the &lt;i&gt;Vespula&lt;/i&gt; Genus.</title>
        <authorList>
            <person name="Harrop T.W.R."/>
            <person name="Guhlin J."/>
            <person name="McLaughlin G.M."/>
            <person name="Permina E."/>
            <person name="Stockwell P."/>
            <person name="Gilligan J."/>
            <person name="Le Lec M.F."/>
            <person name="Gruber M.A.M."/>
            <person name="Quinn O."/>
            <person name="Lovegrove M."/>
            <person name="Duncan E.J."/>
            <person name="Remnant E.J."/>
            <person name="Van Eeckhoven J."/>
            <person name="Graham B."/>
            <person name="Knapp R.A."/>
            <person name="Langford K.W."/>
            <person name="Kronenberg Z."/>
            <person name="Press M.O."/>
            <person name="Eacker S.M."/>
            <person name="Wilson-Rankin E.E."/>
            <person name="Purcell J."/>
            <person name="Lester P.J."/>
            <person name="Dearden P.K."/>
        </authorList>
    </citation>
    <scope>NUCLEOTIDE SEQUENCE</scope>
    <source>
        <strain evidence="3">Volc-1</strain>
    </source>
</reference>
<evidence type="ECO:0000313" key="3">
    <source>
        <dbReference type="EMBL" id="KAF7429230.1"/>
    </source>
</evidence>
<protein>
    <submittedName>
        <fullName evidence="3">Uncharacterized protein</fullName>
    </submittedName>
</protein>
<sequence length="500" mass="56162">MWNRKVLVRIIEVLLCIACVVALRVTDDESRRVFHYLRNRSREWSLLNNVTWGTIGAALATATCGGYVIITAGLLIAAATNELTGRKTVASKVLGKLVMHLVGYDWFDGAKSIRSGAVCTYENTGNLIDSEIFFLGLGVILFGIVGALALASIESIPEDLIDNAAVLGALALITALVFIADLLISPPRKKDKQEVRIDNDKTDSGKLQAGKAKQPTMTTMTTEKEMKSSKEKKSTKSEEESKEINGNVNNGFEKIDDRRRMEIHEEDPDKRLEQLSYDNYQLERNRNFDNVGRELREHKQNFENGRVLRNSQRYREAETLQGNSAANRSFDDDRRSEDSRIIYKTRDIYQRPIDEVDTPPFPTNFGRGNEPTFGKIVNPSVKIMKIQHDVNEPLDSYRYSDTSQYDNVPVRMRGTSSGILKKDRGVSLALKTPSKLDERSKNEIEMLEECFSSLRSTGTQTGVRTPSSPTDPGYVRHTASNWPHDVKAKTPGSSPEHNRN</sequence>
<keyword evidence="2" id="KW-0812">Transmembrane</keyword>
<organism evidence="3 4">
    <name type="scientific">Vespula pensylvanica</name>
    <name type="common">Western yellow jacket</name>
    <name type="synonym">Wasp</name>
    <dbReference type="NCBI Taxonomy" id="30213"/>
    <lineage>
        <taxon>Eukaryota</taxon>
        <taxon>Metazoa</taxon>
        <taxon>Ecdysozoa</taxon>
        <taxon>Arthropoda</taxon>
        <taxon>Hexapoda</taxon>
        <taxon>Insecta</taxon>
        <taxon>Pterygota</taxon>
        <taxon>Neoptera</taxon>
        <taxon>Endopterygota</taxon>
        <taxon>Hymenoptera</taxon>
        <taxon>Apocrita</taxon>
        <taxon>Aculeata</taxon>
        <taxon>Vespoidea</taxon>
        <taxon>Vespidae</taxon>
        <taxon>Vespinae</taxon>
        <taxon>Vespula</taxon>
    </lineage>
</organism>
<feature type="compositionally biased region" description="Polar residues" evidence="1">
    <location>
        <begin position="491"/>
        <end position="500"/>
    </location>
</feature>
<feature type="transmembrane region" description="Helical" evidence="2">
    <location>
        <begin position="46"/>
        <end position="79"/>
    </location>
</feature>
<feature type="transmembrane region" description="Helical" evidence="2">
    <location>
        <begin position="6"/>
        <end position="25"/>
    </location>
</feature>
<keyword evidence="2" id="KW-1133">Transmembrane helix</keyword>